<accession>A0A8H3EAD4</accession>
<dbReference type="Gene3D" id="3.60.15.10">
    <property type="entry name" value="Ribonuclease Z/Hydroxyacylglutathione hydrolase-like"/>
    <property type="match status" value="1"/>
</dbReference>
<name>A0A8H3EAD4_9LECA</name>
<organism evidence="2 3">
    <name type="scientific">Alectoria fallacina</name>
    <dbReference type="NCBI Taxonomy" id="1903189"/>
    <lineage>
        <taxon>Eukaryota</taxon>
        <taxon>Fungi</taxon>
        <taxon>Dikarya</taxon>
        <taxon>Ascomycota</taxon>
        <taxon>Pezizomycotina</taxon>
        <taxon>Lecanoromycetes</taxon>
        <taxon>OSLEUM clade</taxon>
        <taxon>Lecanoromycetidae</taxon>
        <taxon>Lecanorales</taxon>
        <taxon>Lecanorineae</taxon>
        <taxon>Parmeliaceae</taxon>
        <taxon>Alectoria</taxon>
    </lineage>
</organism>
<protein>
    <submittedName>
        <fullName evidence="2">Uncharacterized protein</fullName>
    </submittedName>
</protein>
<evidence type="ECO:0000313" key="3">
    <source>
        <dbReference type="Proteomes" id="UP000664203"/>
    </source>
</evidence>
<feature type="region of interest" description="Disordered" evidence="1">
    <location>
        <begin position="194"/>
        <end position="262"/>
    </location>
</feature>
<reference evidence="2" key="1">
    <citation type="submission" date="2021-03" db="EMBL/GenBank/DDBJ databases">
        <authorList>
            <person name="Tagirdzhanova G."/>
        </authorList>
    </citation>
    <scope>NUCLEOTIDE SEQUENCE</scope>
</reference>
<evidence type="ECO:0000256" key="1">
    <source>
        <dbReference type="SAM" id="MobiDB-lite"/>
    </source>
</evidence>
<dbReference type="InterPro" id="IPR036866">
    <property type="entry name" value="RibonucZ/Hydroxyglut_hydro"/>
</dbReference>
<comment type="caution">
    <text evidence="2">The sequence shown here is derived from an EMBL/GenBank/DDBJ whole genome shotgun (WGS) entry which is preliminary data.</text>
</comment>
<dbReference type="PANTHER" id="PTHR36142:SF5">
    <property type="entry name" value="METALLO-BETA-LACTAMASE DOMAIN-CONTAINING PROTEIN"/>
    <property type="match status" value="1"/>
</dbReference>
<gene>
    <name evidence="2" type="ORF">ALECFALPRED_000037</name>
</gene>
<sequence>MSLTVKHLNGDTTFLLTFSPNDHSPHTSLASQYQQPPGTFSILVDPWLSGPTTMWHPKFLLSKHTTPSCIPHLSHIPEPNVVLISQEKPDHCHEATLRQLDPKSPVTTILAEPAAAKKIRGMKFFNPDMVHSLRPFSERKLDSVIRFFIPPIVPGGAPGEATISFIPAKLDMAKVHNAIGVTYRPPSSSCMLSRPFSPISQNSSSPVHQFQHPPAPQKLPMTPPESPTWQSSTLRLDSNTLSPPSTPSSHQSSSNHNLSISSKSSVTSTSRIHSEKALSFIYSPHGVNYSLIRAYASTHLVSVAALPLTLLLHSFDRVENPWYLGGNVAAGSPGGIEIAQNLMARCWISAHDEDKDNTGLSVMSVKTRKYTKEEVRAMLRQELGSNVDVTNLGPGAEMVLKA</sequence>
<proteinExistence type="predicted"/>
<dbReference type="PANTHER" id="PTHR36142">
    <property type="entry name" value="METALLO-HYDROLASE/OXIDOREDUCTASE SUPERFAMILY PROTEIN"/>
    <property type="match status" value="1"/>
</dbReference>
<dbReference type="Proteomes" id="UP000664203">
    <property type="component" value="Unassembled WGS sequence"/>
</dbReference>
<feature type="compositionally biased region" description="Low complexity" evidence="1">
    <location>
        <begin position="238"/>
        <end position="262"/>
    </location>
</feature>
<evidence type="ECO:0000313" key="2">
    <source>
        <dbReference type="EMBL" id="CAF9902824.1"/>
    </source>
</evidence>
<dbReference type="EMBL" id="CAJPDR010000001">
    <property type="protein sequence ID" value="CAF9902824.1"/>
    <property type="molecule type" value="Genomic_DNA"/>
</dbReference>
<feature type="compositionally biased region" description="Polar residues" evidence="1">
    <location>
        <begin position="227"/>
        <end position="237"/>
    </location>
</feature>
<dbReference type="AlphaFoldDB" id="A0A8H3EAD4"/>
<keyword evidence="3" id="KW-1185">Reference proteome</keyword>
<dbReference type="OrthoDB" id="332863at2759"/>
<feature type="compositionally biased region" description="Polar residues" evidence="1">
    <location>
        <begin position="198"/>
        <end position="208"/>
    </location>
</feature>
<feature type="compositionally biased region" description="Pro residues" evidence="1">
    <location>
        <begin position="213"/>
        <end position="226"/>
    </location>
</feature>